<dbReference type="Proteomes" id="UP001600650">
    <property type="component" value="Unassembled WGS sequence"/>
</dbReference>
<gene>
    <name evidence="1" type="ORF">ACFU0X_10355</name>
</gene>
<accession>A0ABW6JES2</accession>
<evidence type="ECO:0000313" key="2">
    <source>
        <dbReference type="Proteomes" id="UP001600650"/>
    </source>
</evidence>
<sequence>MPGREPSNAVASLGDKILELLRQHPGKPYSYAMLGEALDVDHQKTNFRLALAHARERAAENGECVTACVWDRSINARALRFIASPESTSQAASLILAHTRRARNALAAHAALPGDDPLYGTMIGHATSAAQSVEQLALAALELIRISQMQAQKLERQQAEITVLSRQVRVQGITPTTLTPVDYDEQAG</sequence>
<proteinExistence type="predicted"/>
<keyword evidence="2" id="KW-1185">Reference proteome</keyword>
<name>A0ABW6JES2_STRCE</name>
<organism evidence="1 2">
    <name type="scientific">Streptomyces cellulosae</name>
    <dbReference type="NCBI Taxonomy" id="1968"/>
    <lineage>
        <taxon>Bacteria</taxon>
        <taxon>Bacillati</taxon>
        <taxon>Actinomycetota</taxon>
        <taxon>Actinomycetes</taxon>
        <taxon>Kitasatosporales</taxon>
        <taxon>Streptomycetaceae</taxon>
        <taxon>Streptomyces</taxon>
    </lineage>
</organism>
<protein>
    <submittedName>
        <fullName evidence="1">Uncharacterized protein</fullName>
    </submittedName>
</protein>
<dbReference type="EMBL" id="JBHVBU010000021">
    <property type="protein sequence ID" value="MFE7963439.1"/>
    <property type="molecule type" value="Genomic_DNA"/>
</dbReference>
<dbReference type="RefSeq" id="WP_381726239.1">
    <property type="nucleotide sequence ID" value="NZ_JBHVBU010000021.1"/>
</dbReference>
<comment type="caution">
    <text evidence="1">The sequence shown here is derived from an EMBL/GenBank/DDBJ whole genome shotgun (WGS) entry which is preliminary data.</text>
</comment>
<reference evidence="1 2" key="1">
    <citation type="submission" date="2024-09" db="EMBL/GenBank/DDBJ databases">
        <title>The Natural Products Discovery Center: Release of the First 8490 Sequenced Strains for Exploring Actinobacteria Biosynthetic Diversity.</title>
        <authorList>
            <person name="Kalkreuter E."/>
            <person name="Kautsar S.A."/>
            <person name="Yang D."/>
            <person name="Bader C.D."/>
            <person name="Teijaro C.N."/>
            <person name="Fluegel L."/>
            <person name="Davis C.M."/>
            <person name="Simpson J.R."/>
            <person name="Lauterbach L."/>
            <person name="Steele A.D."/>
            <person name="Gui C."/>
            <person name="Meng S."/>
            <person name="Li G."/>
            <person name="Viehrig K."/>
            <person name="Ye F."/>
            <person name="Su P."/>
            <person name="Kiefer A.F."/>
            <person name="Nichols A."/>
            <person name="Cepeda A.J."/>
            <person name="Yan W."/>
            <person name="Fan B."/>
            <person name="Jiang Y."/>
            <person name="Adhikari A."/>
            <person name="Zheng C.-J."/>
            <person name="Schuster L."/>
            <person name="Cowan T.M."/>
            <person name="Smanski M.J."/>
            <person name="Chevrette M.G."/>
            <person name="De Carvalho L.P.S."/>
            <person name="Shen B."/>
        </authorList>
    </citation>
    <scope>NUCLEOTIDE SEQUENCE [LARGE SCALE GENOMIC DNA]</scope>
    <source>
        <strain evidence="1 2">NPDC057399</strain>
    </source>
</reference>
<evidence type="ECO:0000313" key="1">
    <source>
        <dbReference type="EMBL" id="MFE7963439.1"/>
    </source>
</evidence>